<reference evidence="1 2" key="1">
    <citation type="submission" date="2019-10" db="EMBL/GenBank/DDBJ databases">
        <authorList>
            <person name="Wolf R A."/>
        </authorList>
    </citation>
    <scope>NUCLEOTIDE SEQUENCE [LARGE SCALE GENOMIC DNA]</scope>
    <source>
        <strain evidence="1">Collinsella_aerofaciens_AK_138A</strain>
    </source>
</reference>
<accession>A0A5K1JA88</accession>
<name>A0A5K1JA88_9ACTN</name>
<protein>
    <submittedName>
        <fullName evidence="1">Uncharacterized protein</fullName>
    </submittedName>
</protein>
<gene>
    <name evidence="1" type="ORF">LMKDKBCB_00384</name>
</gene>
<organism evidence="1 2">
    <name type="scientific">Collinsella aerofaciens</name>
    <dbReference type="NCBI Taxonomy" id="74426"/>
    <lineage>
        <taxon>Bacteria</taxon>
        <taxon>Bacillati</taxon>
        <taxon>Actinomycetota</taxon>
        <taxon>Coriobacteriia</taxon>
        <taxon>Coriobacteriales</taxon>
        <taxon>Coriobacteriaceae</taxon>
        <taxon>Collinsella</taxon>
    </lineage>
</organism>
<dbReference type="EMBL" id="CABWIH010000047">
    <property type="protein sequence ID" value="VWM00868.1"/>
    <property type="molecule type" value="Genomic_DNA"/>
</dbReference>
<proteinExistence type="predicted"/>
<evidence type="ECO:0000313" key="2">
    <source>
        <dbReference type="Proteomes" id="UP000330807"/>
    </source>
</evidence>
<dbReference type="Proteomes" id="UP000330807">
    <property type="component" value="Unassembled WGS sequence"/>
</dbReference>
<evidence type="ECO:0000313" key="1">
    <source>
        <dbReference type="EMBL" id="VWM00868.1"/>
    </source>
</evidence>
<dbReference type="RefSeq" id="WP_156063911.1">
    <property type="nucleotide sequence ID" value="NZ_CABWIH010000047.1"/>
</dbReference>
<sequence>MECDLPAEVREVEREWRSSGGNEKAMFYSEVQTRPWAKKDIEAVNRKRREAARKKRDEEMRFEIAFAASNKQCMADLLDCWGPIDTISEANLQDNCIDHTAYQWCVLAFVPIVDARWKPITYRHSDSTWYYCSKWDVRYDPKRTKELLKTGPREYDYLPDGRPYDGHPWW</sequence>
<dbReference type="AlphaFoldDB" id="A0A5K1JA88"/>